<organism evidence="1 2">
    <name type="scientific">Trichoglossum hirsutum</name>
    <dbReference type="NCBI Taxonomy" id="265104"/>
    <lineage>
        <taxon>Eukaryota</taxon>
        <taxon>Fungi</taxon>
        <taxon>Dikarya</taxon>
        <taxon>Ascomycota</taxon>
        <taxon>Pezizomycotina</taxon>
        <taxon>Geoglossomycetes</taxon>
        <taxon>Geoglossales</taxon>
        <taxon>Geoglossaceae</taxon>
        <taxon>Trichoglossum</taxon>
    </lineage>
</organism>
<comment type="caution">
    <text evidence="1">The sequence shown here is derived from an EMBL/GenBank/DDBJ whole genome shotgun (WGS) entry which is preliminary data.</text>
</comment>
<dbReference type="AlphaFoldDB" id="A0A9P8IGN5"/>
<protein>
    <submittedName>
        <fullName evidence="1">Uncharacterized protein</fullName>
    </submittedName>
</protein>
<name>A0A9P8IGN5_9PEZI</name>
<accession>A0A9P8IGN5</accession>
<evidence type="ECO:0000313" key="1">
    <source>
        <dbReference type="EMBL" id="KAH0553205.1"/>
    </source>
</evidence>
<gene>
    <name evidence="1" type="ORF">GP486_006621</name>
</gene>
<dbReference type="Proteomes" id="UP000750711">
    <property type="component" value="Unassembled WGS sequence"/>
</dbReference>
<dbReference type="EMBL" id="JAGHQM010001548">
    <property type="protein sequence ID" value="KAH0553205.1"/>
    <property type="molecule type" value="Genomic_DNA"/>
</dbReference>
<keyword evidence="2" id="KW-1185">Reference proteome</keyword>
<proteinExistence type="predicted"/>
<sequence length="103" mass="11775">MAAYRTQVLLPQDKITEEVVQDLQLAPIKPDCYNSIELVDRLLIANCTLPKLKELRVQACNEKKSVWQLQDGLLLRDGKLYVLNGQLTSEISLRTTLIKEVHE</sequence>
<reference evidence="1" key="1">
    <citation type="submission" date="2021-03" db="EMBL/GenBank/DDBJ databases">
        <title>Comparative genomics and phylogenomic investigation of the class Geoglossomycetes provide insights into ecological specialization and systematics.</title>
        <authorList>
            <person name="Melie T."/>
            <person name="Pirro S."/>
            <person name="Miller A.N."/>
            <person name="Quandt A."/>
        </authorList>
    </citation>
    <scope>NUCLEOTIDE SEQUENCE</scope>
    <source>
        <strain evidence="1">CAQ_001_2017</strain>
    </source>
</reference>
<evidence type="ECO:0000313" key="2">
    <source>
        <dbReference type="Proteomes" id="UP000750711"/>
    </source>
</evidence>